<protein>
    <submittedName>
        <fullName evidence="1">Uncharacterized protein</fullName>
    </submittedName>
</protein>
<proteinExistence type="predicted"/>
<organism evidence="1 2">
    <name type="scientific">Psychromarinibacter halotolerans</name>
    <dbReference type="NCBI Taxonomy" id="1775175"/>
    <lineage>
        <taxon>Bacteria</taxon>
        <taxon>Pseudomonadati</taxon>
        <taxon>Pseudomonadota</taxon>
        <taxon>Alphaproteobacteria</taxon>
        <taxon>Rhodobacterales</taxon>
        <taxon>Paracoccaceae</taxon>
        <taxon>Psychromarinibacter</taxon>
    </lineage>
</organism>
<accession>A0ABV7GIU4</accession>
<evidence type="ECO:0000313" key="2">
    <source>
        <dbReference type="Proteomes" id="UP001595632"/>
    </source>
</evidence>
<reference evidence="2" key="1">
    <citation type="journal article" date="2019" name="Int. J. Syst. Evol. Microbiol.">
        <title>The Global Catalogue of Microorganisms (GCM) 10K type strain sequencing project: providing services to taxonomists for standard genome sequencing and annotation.</title>
        <authorList>
            <consortium name="The Broad Institute Genomics Platform"/>
            <consortium name="The Broad Institute Genome Sequencing Center for Infectious Disease"/>
            <person name="Wu L."/>
            <person name="Ma J."/>
        </authorList>
    </citation>
    <scope>NUCLEOTIDE SEQUENCE [LARGE SCALE GENOMIC DNA]</scope>
    <source>
        <strain evidence="2">KCTC 52366</strain>
    </source>
</reference>
<dbReference type="EMBL" id="JBHRTB010000010">
    <property type="protein sequence ID" value="MFC3141483.1"/>
    <property type="molecule type" value="Genomic_DNA"/>
</dbReference>
<sequence length="79" mass="8921">MQIFETRVTDMHYDADFDRVEAAVALIVKTQAGHPARRIRLRTSQPLKGTTPVEERLAADAQRLAMRMDAPRRPGPNHA</sequence>
<name>A0ABV7GIU4_9RHOB</name>
<keyword evidence="2" id="KW-1185">Reference proteome</keyword>
<dbReference type="RefSeq" id="WP_275632256.1">
    <property type="nucleotide sequence ID" value="NZ_JARGYD010000002.1"/>
</dbReference>
<evidence type="ECO:0000313" key="1">
    <source>
        <dbReference type="EMBL" id="MFC3141483.1"/>
    </source>
</evidence>
<gene>
    <name evidence="1" type="ORF">ACFOGP_02125</name>
</gene>
<comment type="caution">
    <text evidence="1">The sequence shown here is derived from an EMBL/GenBank/DDBJ whole genome shotgun (WGS) entry which is preliminary data.</text>
</comment>
<dbReference type="Proteomes" id="UP001595632">
    <property type="component" value="Unassembled WGS sequence"/>
</dbReference>